<gene>
    <name evidence="3" type="ORF">VTHSUH11_06305</name>
</gene>
<feature type="domain" description="NAD-dependent epimerase/dehydratase" evidence="2">
    <location>
        <begin position="32"/>
        <end position="274"/>
    </location>
</feature>
<dbReference type="Proteomes" id="UP000238877">
    <property type="component" value="Unassembled WGS sequence"/>
</dbReference>
<sequence length="355" mass="39991">MEVRAINTVVERDIQEIISDSQIFDAFRGKLILVTGATGLIGSMVARSLIAANDAYHLSLRVICHVRNIEKAHHMFSDIVDSDILTFVDTPLESLDIACDYIMHGAAPTKSKYFVEHPVDTIRTSIHGTERMLELGKEQKIKGMVYLSSMEQYGVPYESGQVMTEDRIGYLDHLNVRSSYSESKRLCECYCKSYAVEFGVPVKIARLAQTFGAGVPLDDNRVFMQFTQHALDGRDIILHTKGDSMSNFCYITDAVRAILILLSQGEVGEAYNVCHDEETRSIASIANLVACHVGEDKISVIFDIPENLSSFGYAPTVHMFLNSKKMRSLSWEPQVSMKEAYMRLAEYIKEERHHE</sequence>
<dbReference type="Pfam" id="PF01370">
    <property type="entry name" value="Epimerase"/>
    <property type="match status" value="1"/>
</dbReference>
<dbReference type="Gene3D" id="3.40.50.720">
    <property type="entry name" value="NAD(P)-binding Rossmann-like Domain"/>
    <property type="match status" value="1"/>
</dbReference>
<protein>
    <submittedName>
        <fullName evidence="3">NAD-dependent dehydratase</fullName>
    </submittedName>
</protein>
<evidence type="ECO:0000313" key="3">
    <source>
        <dbReference type="EMBL" id="PQL24591.1"/>
    </source>
</evidence>
<dbReference type="InterPro" id="IPR036291">
    <property type="entry name" value="NAD(P)-bd_dom_sf"/>
</dbReference>
<comment type="caution">
    <text evidence="3">The sequence shown here is derived from an EMBL/GenBank/DDBJ whole genome shotgun (WGS) entry which is preliminary data.</text>
</comment>
<dbReference type="SUPFAM" id="SSF51735">
    <property type="entry name" value="NAD(P)-binding Rossmann-fold domains"/>
    <property type="match status" value="1"/>
</dbReference>
<dbReference type="PANTHER" id="PTHR43000">
    <property type="entry name" value="DTDP-D-GLUCOSE 4,6-DEHYDRATASE-RELATED"/>
    <property type="match status" value="1"/>
</dbReference>
<dbReference type="RefSeq" id="WP_105093038.1">
    <property type="nucleotide sequence ID" value="NZ_CALGZP010000004.1"/>
</dbReference>
<organism evidence="3 4">
    <name type="scientific">Veillonella tobetsuensis</name>
    <dbReference type="NCBI Taxonomy" id="1110546"/>
    <lineage>
        <taxon>Bacteria</taxon>
        <taxon>Bacillati</taxon>
        <taxon>Bacillota</taxon>
        <taxon>Negativicutes</taxon>
        <taxon>Veillonellales</taxon>
        <taxon>Veillonellaceae</taxon>
        <taxon>Veillonella</taxon>
    </lineage>
</organism>
<evidence type="ECO:0000313" key="4">
    <source>
        <dbReference type="Proteomes" id="UP000238877"/>
    </source>
</evidence>
<dbReference type="AlphaFoldDB" id="A0A2S7ZMY0"/>
<accession>A0A2S7ZMY0</accession>
<name>A0A2S7ZMY0_9FIRM</name>
<reference evidence="3 4" key="1">
    <citation type="submission" date="2018-01" db="EMBL/GenBank/DDBJ databases">
        <title>Draft genome sequences of clinical isolates and type strains of oral Veillonella including Veillonella infantum sp., nov.</title>
        <authorList>
            <person name="Mashima I."/>
            <person name="Liao Y.-C."/>
            <person name="Sabharwal A."/>
            <person name="Haase E.M."/>
            <person name="Nakazawa F."/>
            <person name="Scannapieco F.A."/>
        </authorList>
    </citation>
    <scope>NUCLEOTIDE SEQUENCE [LARGE SCALE GENOMIC DNA]</scope>
    <source>
        <strain evidence="3 4">Y6</strain>
    </source>
</reference>
<dbReference type="EMBL" id="PPDF01000012">
    <property type="protein sequence ID" value="PQL24591.1"/>
    <property type="molecule type" value="Genomic_DNA"/>
</dbReference>
<dbReference type="STRING" id="1110546.GCA_001078375_00761"/>
<proteinExistence type="inferred from homology"/>
<comment type="similarity">
    <text evidence="1">Belongs to the NAD(P)-dependent epimerase/dehydratase family.</text>
</comment>
<evidence type="ECO:0000256" key="1">
    <source>
        <dbReference type="ARBA" id="ARBA00007637"/>
    </source>
</evidence>
<dbReference type="InterPro" id="IPR001509">
    <property type="entry name" value="Epimerase_deHydtase"/>
</dbReference>
<evidence type="ECO:0000259" key="2">
    <source>
        <dbReference type="Pfam" id="PF01370"/>
    </source>
</evidence>